<dbReference type="EMBL" id="BRZC01000001">
    <property type="protein sequence ID" value="GLC83494.1"/>
    <property type="molecule type" value="Genomic_DNA"/>
</dbReference>
<dbReference type="RefSeq" id="WP_285629872.1">
    <property type="nucleotide sequence ID" value="NZ_BAAAUK010000001.1"/>
</dbReference>
<sequence>MEWSSWATAGGTVWFCIALMTSGLAGVQGRTKLGWFVLGMIFGPLALLLLVFLTEPLVTRD</sequence>
<feature type="transmembrane region" description="Helical" evidence="1">
    <location>
        <begin position="6"/>
        <end position="26"/>
    </location>
</feature>
<evidence type="ECO:0008006" key="4">
    <source>
        <dbReference type="Google" id="ProtNLM"/>
    </source>
</evidence>
<keyword evidence="1" id="KW-1133">Transmembrane helix</keyword>
<proteinExistence type="predicted"/>
<organism evidence="2 3">
    <name type="scientific">Microbacterium arabinogalactanolyticum</name>
    <dbReference type="NCBI Taxonomy" id="69365"/>
    <lineage>
        <taxon>Bacteria</taxon>
        <taxon>Bacillati</taxon>
        <taxon>Actinomycetota</taxon>
        <taxon>Actinomycetes</taxon>
        <taxon>Micrococcales</taxon>
        <taxon>Microbacteriaceae</taxon>
        <taxon>Microbacterium</taxon>
    </lineage>
</organism>
<protein>
    <recommendedName>
        <fullName evidence="4">Antitermination protein NusB</fullName>
    </recommendedName>
</protein>
<keyword evidence="1" id="KW-0472">Membrane</keyword>
<gene>
    <name evidence="2" type="ORF">MIAR_00820</name>
</gene>
<dbReference type="Proteomes" id="UP001165068">
    <property type="component" value="Unassembled WGS sequence"/>
</dbReference>
<comment type="caution">
    <text evidence="2">The sequence shown here is derived from an EMBL/GenBank/DDBJ whole genome shotgun (WGS) entry which is preliminary data.</text>
</comment>
<reference evidence="2" key="1">
    <citation type="submission" date="2022-08" db="EMBL/GenBank/DDBJ databases">
        <title>Draft genome sequence of Microbacterium arabinogalactanolyticum JCM 9171.</title>
        <authorList>
            <person name="Fujita K."/>
            <person name="Ishiwata A."/>
            <person name="Fushinobu S."/>
        </authorList>
    </citation>
    <scope>NUCLEOTIDE SEQUENCE</scope>
    <source>
        <strain evidence="2">JCM 9171</strain>
    </source>
</reference>
<keyword evidence="3" id="KW-1185">Reference proteome</keyword>
<name>A0ABQ5NCK3_9MICO</name>
<keyword evidence="1" id="KW-0812">Transmembrane</keyword>
<feature type="transmembrane region" description="Helical" evidence="1">
    <location>
        <begin position="33"/>
        <end position="53"/>
    </location>
</feature>
<accession>A0ABQ5NCK3</accession>
<evidence type="ECO:0000256" key="1">
    <source>
        <dbReference type="SAM" id="Phobius"/>
    </source>
</evidence>
<evidence type="ECO:0000313" key="2">
    <source>
        <dbReference type="EMBL" id="GLC83494.1"/>
    </source>
</evidence>
<evidence type="ECO:0000313" key="3">
    <source>
        <dbReference type="Proteomes" id="UP001165068"/>
    </source>
</evidence>